<keyword evidence="2" id="KW-1185">Reference proteome</keyword>
<gene>
    <name evidence="1" type="ORF">SAMN05443429_1059</name>
</gene>
<sequence>MKRQNPTGKTYLIGSSNPSILTPPTEYYNGQKIEFRTFVLDENSNSTSYQDWLKMDMEHSKNAWYIPDTESETRIKRRRINRKQVRNFLDFRYLQK</sequence>
<dbReference type="Proteomes" id="UP000184335">
    <property type="component" value="Unassembled WGS sequence"/>
</dbReference>
<proteinExistence type="predicted"/>
<name>A0A1M6E7F6_9FLAO</name>
<dbReference type="EMBL" id="FQYI01000005">
    <property type="protein sequence ID" value="SHI81426.1"/>
    <property type="molecule type" value="Genomic_DNA"/>
</dbReference>
<accession>A0A1M6E7F6</accession>
<evidence type="ECO:0000313" key="2">
    <source>
        <dbReference type="Proteomes" id="UP000184335"/>
    </source>
</evidence>
<reference evidence="1 2" key="1">
    <citation type="submission" date="2016-11" db="EMBL/GenBank/DDBJ databases">
        <authorList>
            <person name="Jaros S."/>
            <person name="Januszkiewicz K."/>
            <person name="Wedrychowicz H."/>
        </authorList>
    </citation>
    <scope>NUCLEOTIDE SEQUENCE [LARGE SCALE GENOMIC DNA]</scope>
    <source>
        <strain evidence="1 2">DSM 25479</strain>
    </source>
</reference>
<organism evidence="1 2">
    <name type="scientific">Cruoricaptor ignavus</name>
    <dbReference type="NCBI Taxonomy" id="1118202"/>
    <lineage>
        <taxon>Bacteria</taxon>
        <taxon>Pseudomonadati</taxon>
        <taxon>Bacteroidota</taxon>
        <taxon>Flavobacteriia</taxon>
        <taxon>Flavobacteriales</taxon>
        <taxon>Weeksellaceae</taxon>
        <taxon>Cruoricaptor</taxon>
    </lineage>
</organism>
<dbReference type="RefSeq" id="WP_143154050.1">
    <property type="nucleotide sequence ID" value="NZ_CP171011.1"/>
</dbReference>
<dbReference type="OrthoDB" id="679547at2"/>
<dbReference type="AlphaFoldDB" id="A0A1M6E7F6"/>
<evidence type="ECO:0000313" key="1">
    <source>
        <dbReference type="EMBL" id="SHI81426.1"/>
    </source>
</evidence>
<protein>
    <submittedName>
        <fullName evidence="1">Uncharacterized protein</fullName>
    </submittedName>
</protein>